<dbReference type="Proteomes" id="UP000274822">
    <property type="component" value="Unassembled WGS sequence"/>
</dbReference>
<dbReference type="PROSITE" id="PS50048">
    <property type="entry name" value="ZN2_CY6_FUNGAL_2"/>
    <property type="match status" value="1"/>
</dbReference>
<proteinExistence type="predicted"/>
<dbReference type="SMART" id="SM00066">
    <property type="entry name" value="GAL4"/>
    <property type="match status" value="1"/>
</dbReference>
<dbReference type="CDD" id="cd00067">
    <property type="entry name" value="GAL4"/>
    <property type="match status" value="1"/>
</dbReference>
<keyword evidence="3" id="KW-1185">Reference proteome</keyword>
<gene>
    <name evidence="2" type="ORF">BC938DRAFT_479067</name>
</gene>
<dbReference type="GO" id="GO:0000981">
    <property type="term" value="F:DNA-binding transcription factor activity, RNA polymerase II-specific"/>
    <property type="evidence" value="ECO:0007669"/>
    <property type="project" value="InterPro"/>
</dbReference>
<evidence type="ECO:0000313" key="3">
    <source>
        <dbReference type="Proteomes" id="UP000274822"/>
    </source>
</evidence>
<dbReference type="Gene3D" id="4.10.240.10">
    <property type="entry name" value="Zn(2)-C6 fungal-type DNA-binding domain"/>
    <property type="match status" value="1"/>
</dbReference>
<dbReference type="GO" id="GO:0008270">
    <property type="term" value="F:zinc ion binding"/>
    <property type="evidence" value="ECO:0007669"/>
    <property type="project" value="InterPro"/>
</dbReference>
<dbReference type="EMBL" id="RBNJ01003654">
    <property type="protein sequence ID" value="RUS30693.1"/>
    <property type="molecule type" value="Genomic_DNA"/>
</dbReference>
<evidence type="ECO:0000313" key="2">
    <source>
        <dbReference type="EMBL" id="RUS30693.1"/>
    </source>
</evidence>
<organism evidence="2 3">
    <name type="scientific">Jimgerdemannia flammicorona</name>
    <dbReference type="NCBI Taxonomy" id="994334"/>
    <lineage>
        <taxon>Eukaryota</taxon>
        <taxon>Fungi</taxon>
        <taxon>Fungi incertae sedis</taxon>
        <taxon>Mucoromycota</taxon>
        <taxon>Mucoromycotina</taxon>
        <taxon>Endogonomycetes</taxon>
        <taxon>Endogonales</taxon>
        <taxon>Endogonaceae</taxon>
        <taxon>Jimgerdemannia</taxon>
    </lineage>
</organism>
<dbReference type="InterPro" id="IPR001138">
    <property type="entry name" value="Zn2Cys6_DnaBD"/>
</dbReference>
<evidence type="ECO:0000259" key="1">
    <source>
        <dbReference type="PROSITE" id="PS50048"/>
    </source>
</evidence>
<reference evidence="2 3" key="1">
    <citation type="journal article" date="2018" name="New Phytol.">
        <title>Phylogenomics of Endogonaceae and evolution of mycorrhizas within Mucoromycota.</title>
        <authorList>
            <person name="Chang Y."/>
            <person name="Desiro A."/>
            <person name="Na H."/>
            <person name="Sandor L."/>
            <person name="Lipzen A."/>
            <person name="Clum A."/>
            <person name="Barry K."/>
            <person name="Grigoriev I.V."/>
            <person name="Martin F.M."/>
            <person name="Stajich J.E."/>
            <person name="Smith M.E."/>
            <person name="Bonito G."/>
            <person name="Spatafora J.W."/>
        </authorList>
    </citation>
    <scope>NUCLEOTIDE SEQUENCE [LARGE SCALE GENOMIC DNA]</scope>
    <source>
        <strain evidence="2 3">AD002</strain>
    </source>
</reference>
<dbReference type="AlphaFoldDB" id="A0A433QLM3"/>
<sequence>MIYDDFLCSESSEDEPTAIIDQENVIEPPGSDLNFSDEYLTWLVSNEISRIAIEFAQQCEAMGLPWPNMSDVSGEPNQAASSLTIAPTMQYTGMCEEFTAPLLAHIVPSAWSDPVMTPVLLPNASTPDFGDCQSHGGHQIRFIMESMGSETGDAEVPRQRRRATGPRARKACDLCYASRKKCKGSSPCSRCRRQGLPACTYNRPRLHTDPRL</sequence>
<comment type="caution">
    <text evidence="2">The sequence shown here is derived from an EMBL/GenBank/DDBJ whole genome shotgun (WGS) entry which is preliminary data.</text>
</comment>
<name>A0A433QLM3_9FUNG</name>
<dbReference type="SUPFAM" id="SSF57701">
    <property type="entry name" value="Zn2/Cys6 DNA-binding domain"/>
    <property type="match status" value="1"/>
</dbReference>
<feature type="domain" description="Zn(2)-C6 fungal-type" evidence="1">
    <location>
        <begin position="171"/>
        <end position="201"/>
    </location>
</feature>
<protein>
    <recommendedName>
        <fullName evidence="1">Zn(2)-C6 fungal-type domain-containing protein</fullName>
    </recommendedName>
</protein>
<dbReference type="InterPro" id="IPR036864">
    <property type="entry name" value="Zn2-C6_fun-type_DNA-bd_sf"/>
</dbReference>
<accession>A0A433QLM3</accession>
<dbReference type="Pfam" id="PF00172">
    <property type="entry name" value="Zn_clus"/>
    <property type="match status" value="1"/>
</dbReference>